<accession>A0A5N5K1R0</accession>
<keyword evidence="1" id="KW-0732">Signal</keyword>
<comment type="caution">
    <text evidence="2">The sequence shown here is derived from an EMBL/GenBank/DDBJ whole genome shotgun (WGS) entry which is preliminary data.</text>
</comment>
<dbReference type="Proteomes" id="UP000326939">
    <property type="component" value="Chromosome 15"/>
</dbReference>
<keyword evidence="3" id="KW-1185">Reference proteome</keyword>
<evidence type="ECO:0000313" key="2">
    <source>
        <dbReference type="EMBL" id="KAB5525262.1"/>
    </source>
</evidence>
<feature type="chain" id="PRO_5024308476" evidence="1">
    <location>
        <begin position="28"/>
        <end position="152"/>
    </location>
</feature>
<reference evidence="3" key="1">
    <citation type="journal article" date="2019" name="Gigascience">
        <title>De novo genome assembly of the endangered Acer yangbiense, a plant species with extremely small populations endemic to Yunnan Province, China.</title>
        <authorList>
            <person name="Yang J."/>
            <person name="Wariss H.M."/>
            <person name="Tao L."/>
            <person name="Zhang R."/>
            <person name="Yun Q."/>
            <person name="Hollingsworth P."/>
            <person name="Dao Z."/>
            <person name="Luo G."/>
            <person name="Guo H."/>
            <person name="Ma Y."/>
            <person name="Sun W."/>
        </authorList>
    </citation>
    <scope>NUCLEOTIDE SEQUENCE [LARGE SCALE GENOMIC DNA]</scope>
    <source>
        <strain evidence="3">cv. br00</strain>
    </source>
</reference>
<evidence type="ECO:0000256" key="1">
    <source>
        <dbReference type="SAM" id="SignalP"/>
    </source>
</evidence>
<proteinExistence type="predicted"/>
<gene>
    <name evidence="2" type="ORF">DKX38_023011</name>
</gene>
<name>A0A5N5K1R0_9ROSI</name>
<organism evidence="2 3">
    <name type="scientific">Salix brachista</name>
    <dbReference type="NCBI Taxonomy" id="2182728"/>
    <lineage>
        <taxon>Eukaryota</taxon>
        <taxon>Viridiplantae</taxon>
        <taxon>Streptophyta</taxon>
        <taxon>Embryophyta</taxon>
        <taxon>Tracheophyta</taxon>
        <taxon>Spermatophyta</taxon>
        <taxon>Magnoliopsida</taxon>
        <taxon>eudicotyledons</taxon>
        <taxon>Gunneridae</taxon>
        <taxon>Pentapetalae</taxon>
        <taxon>rosids</taxon>
        <taxon>fabids</taxon>
        <taxon>Malpighiales</taxon>
        <taxon>Salicaceae</taxon>
        <taxon>Saliceae</taxon>
        <taxon>Salix</taxon>
    </lineage>
</organism>
<feature type="signal peptide" evidence="1">
    <location>
        <begin position="1"/>
        <end position="27"/>
    </location>
</feature>
<evidence type="ECO:0000313" key="3">
    <source>
        <dbReference type="Proteomes" id="UP000326939"/>
    </source>
</evidence>
<protein>
    <submittedName>
        <fullName evidence="2">Uncharacterized protein</fullName>
    </submittedName>
</protein>
<dbReference type="EMBL" id="VDCV01000015">
    <property type="protein sequence ID" value="KAB5525262.1"/>
    <property type="molecule type" value="Genomic_DNA"/>
</dbReference>
<sequence length="152" mass="17299">MVWQLARSLASFCQALITLSILREARPEKHHRIFGTNFLVKELLCSHVKPYFSDPLQGLDCKFVGSAHELSKLFAALKDAEKEEEEDGDENFKCWIMLSTLFFLHGRQGDTGKSSRQREGHAFLPVFLVLSCSCHPWHELVMFSVMNSVLVG</sequence>
<dbReference type="AlphaFoldDB" id="A0A5N5K1R0"/>